<dbReference type="GO" id="GO:0009570">
    <property type="term" value="C:chloroplast stroma"/>
    <property type="evidence" value="ECO:0007669"/>
    <property type="project" value="TreeGrafter"/>
</dbReference>
<dbReference type="EMBL" id="CP097502">
    <property type="protein sequence ID" value="URD71849.1"/>
    <property type="molecule type" value="Genomic_DNA"/>
</dbReference>
<dbReference type="AlphaFoldDB" id="A0A9E7J8F3"/>
<organism evidence="9 10">
    <name type="scientific">Musa troglodytarum</name>
    <name type="common">fe'i banana</name>
    <dbReference type="NCBI Taxonomy" id="320322"/>
    <lineage>
        <taxon>Eukaryota</taxon>
        <taxon>Viridiplantae</taxon>
        <taxon>Streptophyta</taxon>
        <taxon>Embryophyta</taxon>
        <taxon>Tracheophyta</taxon>
        <taxon>Spermatophyta</taxon>
        <taxon>Magnoliopsida</taxon>
        <taxon>Liliopsida</taxon>
        <taxon>Zingiberales</taxon>
        <taxon>Musaceae</taxon>
        <taxon>Musa</taxon>
    </lineage>
</organism>
<evidence type="ECO:0000256" key="1">
    <source>
        <dbReference type="ARBA" id="ARBA00001954"/>
    </source>
</evidence>
<evidence type="ECO:0000256" key="8">
    <source>
        <dbReference type="ARBA" id="ARBA00048709"/>
    </source>
</evidence>
<dbReference type="GO" id="GO:0010436">
    <property type="term" value="F:carotenoid dioxygenase activity"/>
    <property type="evidence" value="ECO:0007669"/>
    <property type="project" value="TreeGrafter"/>
</dbReference>
<dbReference type="PANTHER" id="PTHR10543">
    <property type="entry name" value="BETA-CAROTENE DIOXYGENASE"/>
    <property type="match status" value="1"/>
</dbReference>
<evidence type="ECO:0000256" key="5">
    <source>
        <dbReference type="ARBA" id="ARBA00023002"/>
    </source>
</evidence>
<evidence type="ECO:0000256" key="3">
    <source>
        <dbReference type="ARBA" id="ARBA00022723"/>
    </source>
</evidence>
<dbReference type="Pfam" id="PF03055">
    <property type="entry name" value="RPE65"/>
    <property type="match status" value="1"/>
</dbReference>
<dbReference type="OrthoDB" id="763867at2759"/>
<sequence>MRFDMKTGAASQKRVSVSAVDFPRINESYTGRKQWYVYCTMLDGIAKVKGIIKFDLHAEPELGKEKFEVGGNVKGIFDLGPGRYGSEAVFVPRKPRFLVRRG</sequence>
<dbReference type="PANTHER" id="PTHR10543:SF89">
    <property type="entry name" value="CAROTENOID 9,10(9',10')-CLEAVAGE DIOXYGENASE 1"/>
    <property type="match status" value="1"/>
</dbReference>
<name>A0A9E7J8F3_9LILI</name>
<evidence type="ECO:0000256" key="2">
    <source>
        <dbReference type="ARBA" id="ARBA00006787"/>
    </source>
</evidence>
<accession>A0A9E7J8F3</accession>
<proteinExistence type="inferred from homology"/>
<reference evidence="9" key="1">
    <citation type="submission" date="2022-05" db="EMBL/GenBank/DDBJ databases">
        <title>The Musa troglodytarum L. genome provides insights into the mechanism of non-climacteric behaviour and enrichment of carotenoids.</title>
        <authorList>
            <person name="Wang J."/>
        </authorList>
    </citation>
    <scope>NUCLEOTIDE SEQUENCE</scope>
    <source>
        <tissue evidence="9">Leaf</tissue>
    </source>
</reference>
<evidence type="ECO:0000256" key="6">
    <source>
        <dbReference type="ARBA" id="ARBA00023004"/>
    </source>
</evidence>
<dbReference type="InterPro" id="IPR004294">
    <property type="entry name" value="Carotenoid_Oase"/>
</dbReference>
<evidence type="ECO:0000256" key="7">
    <source>
        <dbReference type="ARBA" id="ARBA00039084"/>
    </source>
</evidence>
<evidence type="ECO:0000313" key="10">
    <source>
        <dbReference type="Proteomes" id="UP001055439"/>
    </source>
</evidence>
<keyword evidence="5" id="KW-0560">Oxidoreductase</keyword>
<dbReference type="GO" id="GO:0046872">
    <property type="term" value="F:metal ion binding"/>
    <property type="evidence" value="ECO:0007669"/>
    <property type="project" value="UniProtKB-KW"/>
</dbReference>
<comment type="similarity">
    <text evidence="2">Belongs to the carotenoid oxygenase family.</text>
</comment>
<dbReference type="GO" id="GO:0016121">
    <property type="term" value="P:carotene catabolic process"/>
    <property type="evidence" value="ECO:0007669"/>
    <property type="project" value="TreeGrafter"/>
</dbReference>
<dbReference type="Proteomes" id="UP001055439">
    <property type="component" value="Chromosome 1"/>
</dbReference>
<keyword evidence="4 9" id="KW-0223">Dioxygenase</keyword>
<protein>
    <recommendedName>
        <fullName evidence="7">carotenoid 9,10-dioxygenase</fullName>
        <ecNumber evidence="7">1.14.99.n4</ecNumber>
    </recommendedName>
</protein>
<gene>
    <name evidence="9" type="ORF">MUK42_37746</name>
</gene>
<keyword evidence="10" id="KW-1185">Reference proteome</keyword>
<keyword evidence="6" id="KW-0408">Iron</keyword>
<keyword evidence="3" id="KW-0479">Metal-binding</keyword>
<comment type="cofactor">
    <cofactor evidence="1">
        <name>Fe(2+)</name>
        <dbReference type="ChEBI" id="CHEBI:29033"/>
    </cofactor>
</comment>
<evidence type="ECO:0000313" key="9">
    <source>
        <dbReference type="EMBL" id="URD71849.1"/>
    </source>
</evidence>
<comment type="catalytic activity">
    <reaction evidence="8">
        <text>all-trans-zeaxanthin + 2 O2 = 4,9-dimethyldodeca-2,4,6,8,10-pentaenedial + 2 (3R)-hydroxy-beta-ionone</text>
        <dbReference type="Rhea" id="RHEA:26393"/>
        <dbReference type="ChEBI" id="CHEBI:15379"/>
        <dbReference type="ChEBI" id="CHEBI:27547"/>
        <dbReference type="ChEBI" id="CHEBI:53171"/>
        <dbReference type="ChEBI" id="CHEBI:53173"/>
        <dbReference type="EC" id="1.14.99.n4"/>
    </reaction>
</comment>
<dbReference type="EC" id="1.14.99.n4" evidence="7"/>
<evidence type="ECO:0000256" key="4">
    <source>
        <dbReference type="ARBA" id="ARBA00022964"/>
    </source>
</evidence>